<gene>
    <name evidence="2" type="ORF">BJ987_001182</name>
</gene>
<dbReference type="Proteomes" id="UP001519325">
    <property type="component" value="Unassembled WGS sequence"/>
</dbReference>
<dbReference type="EMBL" id="JAGGMR010000001">
    <property type="protein sequence ID" value="MBP2188281.1"/>
    <property type="molecule type" value="Genomic_DNA"/>
</dbReference>
<keyword evidence="1" id="KW-0812">Transmembrane</keyword>
<proteinExistence type="predicted"/>
<feature type="transmembrane region" description="Helical" evidence="1">
    <location>
        <begin position="37"/>
        <end position="61"/>
    </location>
</feature>
<keyword evidence="3" id="KW-1185">Reference proteome</keyword>
<evidence type="ECO:0000313" key="3">
    <source>
        <dbReference type="Proteomes" id="UP001519325"/>
    </source>
</evidence>
<protein>
    <submittedName>
        <fullName evidence="2">Uncharacterized protein</fullName>
    </submittedName>
</protein>
<accession>A0ABS4Q9A9</accession>
<keyword evidence="1" id="KW-0472">Membrane</keyword>
<evidence type="ECO:0000256" key="1">
    <source>
        <dbReference type="SAM" id="Phobius"/>
    </source>
</evidence>
<comment type="caution">
    <text evidence="2">The sequence shown here is derived from an EMBL/GenBank/DDBJ whole genome shotgun (WGS) entry which is preliminary data.</text>
</comment>
<keyword evidence="1" id="KW-1133">Transmembrane helix</keyword>
<reference evidence="2 3" key="1">
    <citation type="submission" date="2021-03" db="EMBL/GenBank/DDBJ databases">
        <title>Sequencing the genomes of 1000 actinobacteria strains.</title>
        <authorList>
            <person name="Klenk H.-P."/>
        </authorList>
    </citation>
    <scope>NUCLEOTIDE SEQUENCE [LARGE SCALE GENOMIC DNA]</scope>
    <source>
        <strain evidence="2 3">DSM 45516</strain>
    </source>
</reference>
<evidence type="ECO:0000313" key="2">
    <source>
        <dbReference type="EMBL" id="MBP2188281.1"/>
    </source>
</evidence>
<organism evidence="2 3">
    <name type="scientific">Nocardia goodfellowii</name>
    <dbReference type="NCBI Taxonomy" id="882446"/>
    <lineage>
        <taxon>Bacteria</taxon>
        <taxon>Bacillati</taxon>
        <taxon>Actinomycetota</taxon>
        <taxon>Actinomycetes</taxon>
        <taxon>Mycobacteriales</taxon>
        <taxon>Nocardiaceae</taxon>
        <taxon>Nocardia</taxon>
    </lineage>
</organism>
<sequence length="204" mass="21558">MSTGVPHENWDPDPAWRDPAVRMADALRTPPPRRQDWRVAAVVLAVVAALIAVPAILAMAVPDRETARDSVIDLTAIGADPDTVGFAGVDGWQRRPTGDAAAALLTRDDAVLAVHVGNGVTDFADAAARRLKVLGVEGFPAEWDGGEKIGNDHGFAGPVCRGIEAKGVCAILGNKNLVVTLVLHGDNATLEQLDRIVDTLQVRQ</sequence>
<name>A0ABS4Q9A9_9NOCA</name>
<dbReference type="RefSeq" id="WP_209885424.1">
    <property type="nucleotide sequence ID" value="NZ_JAGGMR010000001.1"/>
</dbReference>